<dbReference type="KEGG" id="cter:A606_02655"/>
<dbReference type="HOGENOM" id="CLU_053811_0_0_11"/>
<evidence type="ECO:0000313" key="2">
    <source>
        <dbReference type="EMBL" id="AGP30184.1"/>
    </source>
</evidence>
<dbReference type="PATRIC" id="fig|1200352.3.peg.533"/>
<feature type="compositionally biased region" description="Basic and acidic residues" evidence="1">
    <location>
        <begin position="396"/>
        <end position="412"/>
    </location>
</feature>
<dbReference type="eggNOG" id="ENOG502Z8FT">
    <property type="taxonomic scope" value="Bacteria"/>
</dbReference>
<gene>
    <name evidence="2" type="ORF">A606_02655</name>
</gene>
<organism evidence="2 3">
    <name type="scientific">Corynebacterium terpenotabidum Y-11</name>
    <dbReference type="NCBI Taxonomy" id="1200352"/>
    <lineage>
        <taxon>Bacteria</taxon>
        <taxon>Bacillati</taxon>
        <taxon>Actinomycetota</taxon>
        <taxon>Actinomycetes</taxon>
        <taxon>Mycobacteriales</taxon>
        <taxon>Corynebacteriaceae</taxon>
        <taxon>Corynebacterium</taxon>
    </lineage>
</organism>
<accession>S4XCF7</accession>
<name>S4XCF7_9CORY</name>
<feature type="region of interest" description="Disordered" evidence="1">
    <location>
        <begin position="396"/>
        <end position="437"/>
    </location>
</feature>
<dbReference type="Proteomes" id="UP000014809">
    <property type="component" value="Chromosome"/>
</dbReference>
<dbReference type="OrthoDB" id="4391631at2"/>
<dbReference type="AlphaFoldDB" id="S4XCF7"/>
<keyword evidence="3" id="KW-1185">Reference proteome</keyword>
<evidence type="ECO:0000256" key="1">
    <source>
        <dbReference type="SAM" id="MobiDB-lite"/>
    </source>
</evidence>
<proteinExistence type="predicted"/>
<evidence type="ECO:0000313" key="3">
    <source>
        <dbReference type="Proteomes" id="UP000014809"/>
    </source>
</evidence>
<reference evidence="2 3" key="1">
    <citation type="submission" date="2012-06" db="EMBL/GenBank/DDBJ databases">
        <title>Complete genome sequence of Corynebacterium terpenotabidum Y-11 (=DSM 44721).</title>
        <authorList>
            <person name="Ruckert C."/>
            <person name="Albersmeier A."/>
            <person name="Al-Dilaimi A."/>
            <person name="Szczepanowski R."/>
            <person name="Kalinowski J."/>
        </authorList>
    </citation>
    <scope>NUCLEOTIDE SEQUENCE [LARGE SCALE GENOMIC DNA]</scope>
    <source>
        <strain evidence="2 3">Y-11</strain>
    </source>
</reference>
<dbReference type="EMBL" id="CP003696">
    <property type="protein sequence ID" value="AGP30184.1"/>
    <property type="molecule type" value="Genomic_DNA"/>
</dbReference>
<protein>
    <submittedName>
        <fullName evidence="2">Uncharacterized protein</fullName>
    </submittedName>
</protein>
<dbReference type="RefSeq" id="WP_020440549.1">
    <property type="nucleotide sequence ID" value="NC_021663.1"/>
</dbReference>
<sequence>MTENTPHSGEVQILRDDDGIAVIGDPGLVERFCSSLNLSDRTPVKDLGSRMGAASGMLQAGSDIAENSGRWMKLTSESAAAVKKLPMVTNSTTGNLHATLRAGDGTIAKSLQFVKGPGAGISALATPAGLAAAASMMNQMAMQQTIEEITRYLASIDKKVDDLLRNQTTAVVSKLYGVGDVIDDAVTVRDSVGYVSETSWSKVQNAASIIASSRRYAMQQLSDIADRIEKEQDLGNLAKLLSGVDTEVRDWLIILARCIQLQEESDSLELDRMTHTGSGDIELHRRALQTARQNRRDRVSEVTNSLMNRITAAAEHANTKVLLHPRPSGRVVRSSNQLTTSVIEFQESLGLDDERRHVTARRWGAAVGEVLDPAIEGAASVGNRFSRGVRAFRTAFKEDNAPGDPATRKDAGQEASAPGPAQDEIPLPGPEQPDLRG</sequence>